<dbReference type="InterPro" id="IPR036249">
    <property type="entry name" value="Thioredoxin-like_sf"/>
</dbReference>
<evidence type="ECO:0000313" key="4">
    <source>
        <dbReference type="Proteomes" id="UP001165565"/>
    </source>
</evidence>
<comment type="caution">
    <text evidence="3">The sequence shown here is derived from an EMBL/GenBank/DDBJ whole genome shotgun (WGS) entry which is preliminary data.</text>
</comment>
<sequence length="224" mass="23688">MIKKRLFPLLALLAAAPLVAAPRAWVSVAATAPKGSYVIGNPAARVKLVEYASYTCPHCGHFARESAAVLKGKMIASGSLSLEVRSAVHDRYDLVAAMLARCSGPAIFPRLHDALFAGQEQWLQRAQDFDSSNGQRLGMYAAAAQYRAMAQGAGLDAIARNAGMTQAAIDQCLADPKVAEAVVERANAISDKIAGTPAFEINGKLVQGIDWAKLEPMLRAAGAK</sequence>
<evidence type="ECO:0000259" key="2">
    <source>
        <dbReference type="Pfam" id="PF13462"/>
    </source>
</evidence>
<dbReference type="AlphaFoldDB" id="A0AA42CW44"/>
<name>A0AA42CW44_9SPHN</name>
<keyword evidence="4" id="KW-1185">Reference proteome</keyword>
<dbReference type="RefSeq" id="WP_265271413.1">
    <property type="nucleotide sequence ID" value="NZ_JANFAV010000022.1"/>
</dbReference>
<keyword evidence="1" id="KW-0732">Signal</keyword>
<dbReference type="InterPro" id="IPR012336">
    <property type="entry name" value="Thioredoxin-like_fold"/>
</dbReference>
<dbReference type="EMBL" id="JANFAV010000022">
    <property type="protein sequence ID" value="MCW6537393.1"/>
    <property type="molecule type" value="Genomic_DNA"/>
</dbReference>
<protein>
    <submittedName>
        <fullName evidence="3">DsbA family protein</fullName>
    </submittedName>
</protein>
<evidence type="ECO:0000256" key="1">
    <source>
        <dbReference type="SAM" id="SignalP"/>
    </source>
</evidence>
<reference evidence="3" key="1">
    <citation type="submission" date="2022-06" db="EMBL/GenBank/DDBJ databases">
        <title>Sphingomonas sp. nov. isolated from rhizosphere soil of tomato.</title>
        <authorList>
            <person name="Dong H."/>
            <person name="Gao R."/>
        </authorList>
    </citation>
    <scope>NUCLEOTIDE SEQUENCE</scope>
    <source>
        <strain evidence="3">MMSM24</strain>
    </source>
</reference>
<proteinExistence type="predicted"/>
<feature type="signal peptide" evidence="1">
    <location>
        <begin position="1"/>
        <end position="20"/>
    </location>
</feature>
<accession>A0AA42CW44</accession>
<organism evidence="3 4">
    <name type="scientific">Sphingomonas lycopersici</name>
    <dbReference type="NCBI Taxonomy" id="2951807"/>
    <lineage>
        <taxon>Bacteria</taxon>
        <taxon>Pseudomonadati</taxon>
        <taxon>Pseudomonadota</taxon>
        <taxon>Alphaproteobacteria</taxon>
        <taxon>Sphingomonadales</taxon>
        <taxon>Sphingomonadaceae</taxon>
        <taxon>Sphingomonas</taxon>
    </lineage>
</organism>
<dbReference type="Proteomes" id="UP001165565">
    <property type="component" value="Unassembled WGS sequence"/>
</dbReference>
<dbReference type="Pfam" id="PF13462">
    <property type="entry name" value="Thioredoxin_4"/>
    <property type="match status" value="1"/>
</dbReference>
<feature type="chain" id="PRO_5041312262" evidence="1">
    <location>
        <begin position="21"/>
        <end position="224"/>
    </location>
</feature>
<dbReference type="SUPFAM" id="SSF52833">
    <property type="entry name" value="Thioredoxin-like"/>
    <property type="match status" value="1"/>
</dbReference>
<evidence type="ECO:0000313" key="3">
    <source>
        <dbReference type="EMBL" id="MCW6537393.1"/>
    </source>
</evidence>
<gene>
    <name evidence="3" type="ORF">NEE01_21655</name>
</gene>
<dbReference type="Gene3D" id="1.10.40.110">
    <property type="match status" value="1"/>
</dbReference>
<dbReference type="Gene3D" id="3.40.30.10">
    <property type="entry name" value="Glutaredoxin"/>
    <property type="match status" value="1"/>
</dbReference>
<feature type="domain" description="Thioredoxin-like fold" evidence="2">
    <location>
        <begin position="35"/>
        <end position="215"/>
    </location>
</feature>